<dbReference type="Proteomes" id="UP001057402">
    <property type="component" value="Chromosome 9"/>
</dbReference>
<sequence>MTWQHDMNKRRIRRAIRAIPMRVYSPTSDSAMPDCSICLDGFEEGEEFRILPACRHPFHRVCIDPWLELSGSCPSCRAAVVPMR</sequence>
<name>A0ACB9MMZ5_9MYRT</name>
<gene>
    <name evidence="1" type="ORF">MLD38_030910</name>
</gene>
<protein>
    <submittedName>
        <fullName evidence="1">Uncharacterized protein</fullName>
    </submittedName>
</protein>
<evidence type="ECO:0000313" key="1">
    <source>
        <dbReference type="EMBL" id="KAI4325522.1"/>
    </source>
</evidence>
<keyword evidence="2" id="KW-1185">Reference proteome</keyword>
<comment type="caution">
    <text evidence="1">The sequence shown here is derived from an EMBL/GenBank/DDBJ whole genome shotgun (WGS) entry which is preliminary data.</text>
</comment>
<reference evidence="2" key="1">
    <citation type="journal article" date="2023" name="Front. Plant Sci.">
        <title>Chromosomal-level genome assembly of Melastoma candidum provides insights into trichome evolution.</title>
        <authorList>
            <person name="Zhong Y."/>
            <person name="Wu W."/>
            <person name="Sun C."/>
            <person name="Zou P."/>
            <person name="Liu Y."/>
            <person name="Dai S."/>
            <person name="Zhou R."/>
        </authorList>
    </citation>
    <scope>NUCLEOTIDE SEQUENCE [LARGE SCALE GENOMIC DNA]</scope>
</reference>
<proteinExistence type="predicted"/>
<evidence type="ECO:0000313" key="2">
    <source>
        <dbReference type="Proteomes" id="UP001057402"/>
    </source>
</evidence>
<accession>A0ACB9MMZ5</accession>
<dbReference type="EMBL" id="CM042888">
    <property type="protein sequence ID" value="KAI4325522.1"/>
    <property type="molecule type" value="Genomic_DNA"/>
</dbReference>
<organism evidence="1 2">
    <name type="scientific">Melastoma candidum</name>
    <dbReference type="NCBI Taxonomy" id="119954"/>
    <lineage>
        <taxon>Eukaryota</taxon>
        <taxon>Viridiplantae</taxon>
        <taxon>Streptophyta</taxon>
        <taxon>Embryophyta</taxon>
        <taxon>Tracheophyta</taxon>
        <taxon>Spermatophyta</taxon>
        <taxon>Magnoliopsida</taxon>
        <taxon>eudicotyledons</taxon>
        <taxon>Gunneridae</taxon>
        <taxon>Pentapetalae</taxon>
        <taxon>rosids</taxon>
        <taxon>malvids</taxon>
        <taxon>Myrtales</taxon>
        <taxon>Melastomataceae</taxon>
        <taxon>Melastomatoideae</taxon>
        <taxon>Melastomateae</taxon>
        <taxon>Melastoma</taxon>
    </lineage>
</organism>